<dbReference type="Proteomes" id="UP000681967">
    <property type="component" value="Unassembled WGS sequence"/>
</dbReference>
<proteinExistence type="predicted"/>
<dbReference type="EMBL" id="CAJOBH010006160">
    <property type="protein sequence ID" value="CAF4046965.1"/>
    <property type="molecule type" value="Genomic_DNA"/>
</dbReference>
<comment type="caution">
    <text evidence="2">The sequence shown here is derived from an EMBL/GenBank/DDBJ whole genome shotgun (WGS) entry which is preliminary data.</text>
</comment>
<accession>A0A8S2PDT9</accession>
<reference evidence="2" key="1">
    <citation type="submission" date="2021-02" db="EMBL/GenBank/DDBJ databases">
        <authorList>
            <person name="Nowell W R."/>
        </authorList>
    </citation>
    <scope>NUCLEOTIDE SEQUENCE</scope>
</reference>
<gene>
    <name evidence="2" type="ORF">BYL167_LOCUS16215</name>
</gene>
<evidence type="ECO:0000313" key="3">
    <source>
        <dbReference type="Proteomes" id="UP000681967"/>
    </source>
</evidence>
<evidence type="ECO:0000256" key="1">
    <source>
        <dbReference type="SAM" id="MobiDB-lite"/>
    </source>
</evidence>
<name>A0A8S2PDT9_9BILA</name>
<sequence length="98" mass="11103">MLACVQNENSTLNLVNCVFLYRREIIFIDTIELLGDRSVIWEAHLQRNFVVQVVLTDKTVASTSVITTSDHQINANDETDHSITTPVQLTDSSRIEKI</sequence>
<feature type="region of interest" description="Disordered" evidence="1">
    <location>
        <begin position="76"/>
        <end position="98"/>
    </location>
</feature>
<feature type="compositionally biased region" description="Polar residues" evidence="1">
    <location>
        <begin position="76"/>
        <end position="92"/>
    </location>
</feature>
<dbReference type="AlphaFoldDB" id="A0A8S2PDT9"/>
<protein>
    <submittedName>
        <fullName evidence="2">Uncharacterized protein</fullName>
    </submittedName>
</protein>
<evidence type="ECO:0000313" key="2">
    <source>
        <dbReference type="EMBL" id="CAF4046965.1"/>
    </source>
</evidence>
<organism evidence="2 3">
    <name type="scientific">Rotaria magnacalcarata</name>
    <dbReference type="NCBI Taxonomy" id="392030"/>
    <lineage>
        <taxon>Eukaryota</taxon>
        <taxon>Metazoa</taxon>
        <taxon>Spiralia</taxon>
        <taxon>Gnathifera</taxon>
        <taxon>Rotifera</taxon>
        <taxon>Eurotatoria</taxon>
        <taxon>Bdelloidea</taxon>
        <taxon>Philodinida</taxon>
        <taxon>Philodinidae</taxon>
        <taxon>Rotaria</taxon>
    </lineage>
</organism>